<evidence type="ECO:0000259" key="8">
    <source>
        <dbReference type="Pfam" id="PF03016"/>
    </source>
</evidence>
<comment type="similarity">
    <text evidence="2">Belongs to the glycosyltransferase 47 family.</text>
</comment>
<dbReference type="EMBL" id="JAZDWU010000010">
    <property type="protein sequence ID" value="KAK9988937.1"/>
    <property type="molecule type" value="Genomic_DNA"/>
</dbReference>
<evidence type="ECO:0000256" key="5">
    <source>
        <dbReference type="ARBA" id="ARBA00023034"/>
    </source>
</evidence>
<dbReference type="PANTHER" id="PTHR11062:SF43">
    <property type="entry name" value="EXOSTOSIN FAMILY PROTEIN"/>
    <property type="match status" value="1"/>
</dbReference>
<dbReference type="GO" id="GO:0000139">
    <property type="term" value="C:Golgi membrane"/>
    <property type="evidence" value="ECO:0007669"/>
    <property type="project" value="UniProtKB-SubCell"/>
</dbReference>
<feature type="region of interest" description="Disordered" evidence="6">
    <location>
        <begin position="97"/>
        <end position="314"/>
    </location>
</feature>
<keyword evidence="10" id="KW-1185">Reference proteome</keyword>
<accession>A0AAW2BUV1</accession>
<feature type="compositionally biased region" description="Basic and acidic residues" evidence="6">
    <location>
        <begin position="151"/>
        <end position="163"/>
    </location>
</feature>
<protein>
    <recommendedName>
        <fullName evidence="8">Exostosin GT47 domain-containing protein</fullName>
    </recommendedName>
</protein>
<dbReference type="AlphaFoldDB" id="A0AAW2BUV1"/>
<evidence type="ECO:0000256" key="2">
    <source>
        <dbReference type="ARBA" id="ARBA00010271"/>
    </source>
</evidence>
<feature type="compositionally biased region" description="Basic and acidic residues" evidence="6">
    <location>
        <begin position="281"/>
        <end position="294"/>
    </location>
</feature>
<feature type="compositionally biased region" description="Basic and acidic residues" evidence="6">
    <location>
        <begin position="181"/>
        <end position="196"/>
    </location>
</feature>
<name>A0AAW2BUV1_9ROSI</name>
<evidence type="ECO:0000256" key="7">
    <source>
        <dbReference type="SAM" id="Phobius"/>
    </source>
</evidence>
<keyword evidence="7" id="KW-0812">Transmembrane</keyword>
<feature type="compositionally biased region" description="Basic and acidic residues" evidence="6">
    <location>
        <begin position="250"/>
        <end position="263"/>
    </location>
</feature>
<sequence length="620" mass="71456">MARIFLGIPIPNLSPRCFLYISVFLGAALLLIAWQTLPHYSVNRDPFLSDFQPPFNVSLPKHEDVDFISGPHYPAPAPTGRHNYKKDEWDEDLKHQDSDFISSPHYPAPTPTGSHNYKKGEWDEDSKHEDSDFISSPHYPAPAPTGSYNYKKAEWDEDSKHQGSDFISSLHYPAPTPTGRHNYEKDEWNEDSKHQGSDFISSLHYPAPTPTGRHNFEKDEWDEDSKHQDSDFISSPHYPAPAPTGSYNYKKGEWDEDSKHEDSDFISGPHYPAPTGSHNNKKAEWDEDSKHEDSDFIPGPHYPAPAPTGSHNYKKAEWDEDSNYLVDFSSTYKEMESKFKVYMYQDDVLNKYYKFPFPTTDPDSFTWEYRDEGYFFSNINKSTFLTTDPKQAQLFFIPIRTHLMQSEEPSYEEMEIVVQNYVQSLIQEHPYWNRSQGADHFFVHCRETIDVPLLNNAIRVLCATQDVRQFNPSMDMFLPPLGYDIYPAGFNLSSGYDFIDRKRIVASKILKDLKIDVCSCSIALYYYYACLVEAIVENCIPVVSLSYHELPYNNTLDWTKFSVIDSEGDVLVNNIQEQLQEIVKDIEDETLIKLFSNLRKVNNVLTSSPVEKASYPGVLI</sequence>
<dbReference type="Pfam" id="PF03016">
    <property type="entry name" value="Exostosin_GT47"/>
    <property type="match status" value="1"/>
</dbReference>
<feature type="transmembrane region" description="Helical" evidence="7">
    <location>
        <begin position="17"/>
        <end position="37"/>
    </location>
</feature>
<feature type="compositionally biased region" description="Basic and acidic residues" evidence="6">
    <location>
        <begin position="118"/>
        <end position="131"/>
    </location>
</feature>
<gene>
    <name evidence="9" type="ORF">SO802_029176</name>
</gene>
<dbReference type="GO" id="GO:0016757">
    <property type="term" value="F:glycosyltransferase activity"/>
    <property type="evidence" value="ECO:0007669"/>
    <property type="project" value="UniProtKB-KW"/>
</dbReference>
<proteinExistence type="inferred from homology"/>
<dbReference type="InterPro" id="IPR004263">
    <property type="entry name" value="Exostosin"/>
</dbReference>
<feature type="compositionally biased region" description="Basic and acidic residues" evidence="6">
    <location>
        <begin position="214"/>
        <end position="230"/>
    </location>
</feature>
<keyword evidence="7" id="KW-0472">Membrane</keyword>
<keyword evidence="4" id="KW-0735">Signal-anchor</keyword>
<keyword evidence="3" id="KW-0808">Transferase</keyword>
<evidence type="ECO:0000256" key="4">
    <source>
        <dbReference type="ARBA" id="ARBA00022968"/>
    </source>
</evidence>
<dbReference type="Proteomes" id="UP001459277">
    <property type="component" value="Unassembled WGS sequence"/>
</dbReference>
<dbReference type="InterPro" id="IPR040911">
    <property type="entry name" value="Exostosin_GT47"/>
</dbReference>
<evidence type="ECO:0000313" key="9">
    <source>
        <dbReference type="EMBL" id="KAK9988937.1"/>
    </source>
</evidence>
<organism evidence="9 10">
    <name type="scientific">Lithocarpus litseifolius</name>
    <dbReference type="NCBI Taxonomy" id="425828"/>
    <lineage>
        <taxon>Eukaryota</taxon>
        <taxon>Viridiplantae</taxon>
        <taxon>Streptophyta</taxon>
        <taxon>Embryophyta</taxon>
        <taxon>Tracheophyta</taxon>
        <taxon>Spermatophyta</taxon>
        <taxon>Magnoliopsida</taxon>
        <taxon>eudicotyledons</taxon>
        <taxon>Gunneridae</taxon>
        <taxon>Pentapetalae</taxon>
        <taxon>rosids</taxon>
        <taxon>fabids</taxon>
        <taxon>Fagales</taxon>
        <taxon>Fagaceae</taxon>
        <taxon>Lithocarpus</taxon>
    </lineage>
</organism>
<evidence type="ECO:0000256" key="6">
    <source>
        <dbReference type="SAM" id="MobiDB-lite"/>
    </source>
</evidence>
<keyword evidence="3" id="KW-0328">Glycosyltransferase</keyword>
<reference evidence="9 10" key="1">
    <citation type="submission" date="2024-01" db="EMBL/GenBank/DDBJ databases">
        <title>A telomere-to-telomere, gap-free genome of sweet tea (Lithocarpus litseifolius).</title>
        <authorList>
            <person name="Zhou J."/>
        </authorList>
    </citation>
    <scope>NUCLEOTIDE SEQUENCE [LARGE SCALE GENOMIC DNA]</scope>
    <source>
        <strain evidence="9">Zhou-2022a</strain>
        <tissue evidence="9">Leaf</tissue>
    </source>
</reference>
<keyword evidence="7" id="KW-1133">Transmembrane helix</keyword>
<feature type="domain" description="Exostosin GT47" evidence="8">
    <location>
        <begin position="336"/>
        <end position="480"/>
    </location>
</feature>
<evidence type="ECO:0000256" key="1">
    <source>
        <dbReference type="ARBA" id="ARBA00004323"/>
    </source>
</evidence>
<comment type="subcellular location">
    <subcellularLocation>
        <location evidence="1">Golgi apparatus membrane</location>
        <topology evidence="1">Single-pass type II membrane protein</topology>
    </subcellularLocation>
</comment>
<comment type="caution">
    <text evidence="9">The sequence shown here is derived from an EMBL/GenBank/DDBJ whole genome shotgun (WGS) entry which is preliminary data.</text>
</comment>
<evidence type="ECO:0000256" key="3">
    <source>
        <dbReference type="ARBA" id="ARBA00022676"/>
    </source>
</evidence>
<keyword evidence="5" id="KW-0333">Golgi apparatus</keyword>
<dbReference type="PANTHER" id="PTHR11062">
    <property type="entry name" value="EXOSTOSIN HEPARAN SULFATE GLYCOSYLTRANSFERASE -RELATED"/>
    <property type="match status" value="1"/>
</dbReference>
<evidence type="ECO:0000313" key="10">
    <source>
        <dbReference type="Proteomes" id="UP001459277"/>
    </source>
</evidence>